<dbReference type="AlphaFoldDB" id="A0A3P9BI74"/>
<protein>
    <submittedName>
        <fullName evidence="2">Uncharacterized protein</fullName>
    </submittedName>
</protein>
<proteinExistence type="predicted"/>
<evidence type="ECO:0000313" key="2">
    <source>
        <dbReference type="Ensembl" id="ENSMZEP00005009639.1"/>
    </source>
</evidence>
<feature type="compositionally biased region" description="Polar residues" evidence="1">
    <location>
        <begin position="107"/>
        <end position="119"/>
    </location>
</feature>
<dbReference type="PANTHER" id="PTHR20957">
    <property type="entry name" value="RNA-BINDING PROTEIN 48"/>
    <property type="match status" value="1"/>
</dbReference>
<dbReference type="STRING" id="106582.ENSMZEP00005009639"/>
<dbReference type="InterPro" id="IPR039599">
    <property type="entry name" value="RBM48"/>
</dbReference>
<evidence type="ECO:0000313" key="3">
    <source>
        <dbReference type="Proteomes" id="UP000265160"/>
    </source>
</evidence>
<feature type="region of interest" description="Disordered" evidence="1">
    <location>
        <begin position="85"/>
        <end position="124"/>
    </location>
</feature>
<dbReference type="Proteomes" id="UP000265160">
    <property type="component" value="LG4"/>
</dbReference>
<reference evidence="2" key="3">
    <citation type="submission" date="2025-09" db="UniProtKB">
        <authorList>
            <consortium name="Ensembl"/>
        </authorList>
    </citation>
    <scope>IDENTIFICATION</scope>
</reference>
<reference evidence="2 3" key="1">
    <citation type="journal article" date="2014" name="Nature">
        <title>The genomic substrate for adaptive radiation in African cichlid fish.</title>
        <authorList>
            <person name="Brawand D."/>
            <person name="Wagner C.E."/>
            <person name="Li Y.I."/>
            <person name="Malinsky M."/>
            <person name="Keller I."/>
            <person name="Fan S."/>
            <person name="Simakov O."/>
            <person name="Ng A.Y."/>
            <person name="Lim Z.W."/>
            <person name="Bezault E."/>
            <person name="Turner-Maier J."/>
            <person name="Johnson J."/>
            <person name="Alcazar R."/>
            <person name="Noh H.J."/>
            <person name="Russell P."/>
            <person name="Aken B."/>
            <person name="Alfoldi J."/>
            <person name="Amemiya C."/>
            <person name="Azzouzi N."/>
            <person name="Baroiller J.F."/>
            <person name="Barloy-Hubler F."/>
            <person name="Berlin A."/>
            <person name="Bloomquist R."/>
            <person name="Carleton K.L."/>
            <person name="Conte M.A."/>
            <person name="D'Cotta H."/>
            <person name="Eshel O."/>
            <person name="Gaffney L."/>
            <person name="Galibert F."/>
            <person name="Gante H.F."/>
            <person name="Gnerre S."/>
            <person name="Greuter L."/>
            <person name="Guyon R."/>
            <person name="Haddad N.S."/>
            <person name="Haerty W."/>
            <person name="Harris R.M."/>
            <person name="Hofmann H.A."/>
            <person name="Hourlier T."/>
            <person name="Hulata G."/>
            <person name="Jaffe D.B."/>
            <person name="Lara M."/>
            <person name="Lee A.P."/>
            <person name="MacCallum I."/>
            <person name="Mwaiko S."/>
            <person name="Nikaido M."/>
            <person name="Nishihara H."/>
            <person name="Ozouf-Costaz C."/>
            <person name="Penman D.J."/>
            <person name="Przybylski D."/>
            <person name="Rakotomanga M."/>
            <person name="Renn S.C.P."/>
            <person name="Ribeiro F.J."/>
            <person name="Ron M."/>
            <person name="Salzburger W."/>
            <person name="Sanchez-Pulido L."/>
            <person name="Santos M.E."/>
            <person name="Searle S."/>
            <person name="Sharpe T."/>
            <person name="Swofford R."/>
            <person name="Tan F.J."/>
            <person name="Williams L."/>
            <person name="Young S."/>
            <person name="Yin S."/>
            <person name="Okada N."/>
            <person name="Kocher T.D."/>
            <person name="Miska E.A."/>
            <person name="Lander E.S."/>
            <person name="Venkatesh B."/>
            <person name="Fernald R.D."/>
            <person name="Meyer A."/>
            <person name="Ponting C.P."/>
            <person name="Streelman J.T."/>
            <person name="Lindblad-Toh K."/>
            <person name="Seehausen O."/>
            <person name="Di Palma F."/>
        </authorList>
    </citation>
    <scope>NUCLEOTIDE SEQUENCE</scope>
</reference>
<accession>A0A3P9BI74</accession>
<dbReference type="PANTHER" id="PTHR20957:SF0">
    <property type="entry name" value="RNA-BINDING PROTEIN 48"/>
    <property type="match status" value="1"/>
</dbReference>
<sequence>MDSTTIYSFHTNIFAPVYRSEVLHYLQVYTINLESRYLMVQGLFALYGAVDEYRPLDEYPAEEFTEVYFVKFQKLSAKRHMGEKSFYGGKEDTQEEPSSSEKTTTSDDNNLTRKQTSGNDNRRETSNISCYLDFTLLLLPPQEHHYYGPKSQHRVLLTEDKIGTLHNTCADTRQNPKGKMEEAEEPSITVSGHNEPLIGPKRPHWHQDHSPVGGSTIGRASKLFTDLRIF</sequence>
<dbReference type="GeneTree" id="ENSGT00390000004541"/>
<dbReference type="Ensembl" id="ENSMZET00005009998.1">
    <property type="protein sequence ID" value="ENSMZEP00005009639.1"/>
    <property type="gene ID" value="ENSMZEG00005007290.1"/>
</dbReference>
<name>A0A3P9BI74_9CICH</name>
<organism evidence="2 3">
    <name type="scientific">Maylandia zebra</name>
    <name type="common">zebra mbuna</name>
    <dbReference type="NCBI Taxonomy" id="106582"/>
    <lineage>
        <taxon>Eukaryota</taxon>
        <taxon>Metazoa</taxon>
        <taxon>Chordata</taxon>
        <taxon>Craniata</taxon>
        <taxon>Vertebrata</taxon>
        <taxon>Euteleostomi</taxon>
        <taxon>Actinopterygii</taxon>
        <taxon>Neopterygii</taxon>
        <taxon>Teleostei</taxon>
        <taxon>Neoteleostei</taxon>
        <taxon>Acanthomorphata</taxon>
        <taxon>Ovalentaria</taxon>
        <taxon>Cichlomorphae</taxon>
        <taxon>Cichliformes</taxon>
        <taxon>Cichlidae</taxon>
        <taxon>African cichlids</taxon>
        <taxon>Pseudocrenilabrinae</taxon>
        <taxon>Haplochromini</taxon>
        <taxon>Maylandia</taxon>
        <taxon>Maylandia zebra complex</taxon>
    </lineage>
</organism>
<reference evidence="2" key="2">
    <citation type="submission" date="2025-08" db="UniProtKB">
        <authorList>
            <consortium name="Ensembl"/>
        </authorList>
    </citation>
    <scope>IDENTIFICATION</scope>
</reference>
<evidence type="ECO:0000256" key="1">
    <source>
        <dbReference type="SAM" id="MobiDB-lite"/>
    </source>
</evidence>
<dbReference type="GO" id="GO:0005654">
    <property type="term" value="C:nucleoplasm"/>
    <property type="evidence" value="ECO:0007669"/>
    <property type="project" value="TreeGrafter"/>
</dbReference>
<keyword evidence="3" id="KW-1185">Reference proteome</keyword>